<evidence type="ECO:0000313" key="2">
    <source>
        <dbReference type="Proteomes" id="UP000273516"/>
    </source>
</evidence>
<dbReference type="InterPro" id="IPR058532">
    <property type="entry name" value="YjbR/MT2646/Rv2570-like"/>
</dbReference>
<comment type="caution">
    <text evidence="1">The sequence shown here is derived from an EMBL/GenBank/DDBJ whole genome shotgun (WGS) entry which is preliminary data.</text>
</comment>
<dbReference type="OrthoDB" id="9804614at2"/>
<sequence>MSRDTVNRICAALPGAEHSDPWGGGHDCWKVGGKMFAVTGAVDPSVSVKTDGVETAEMLIEAGVAERARYLHRSWVALPLDSPEDELRHRIESSYHIIRNALPKKIRDSLN</sequence>
<organism evidence="1 2">
    <name type="scientific">Paracoccus alkanivorans</name>
    <dbReference type="NCBI Taxonomy" id="2116655"/>
    <lineage>
        <taxon>Bacteria</taxon>
        <taxon>Pseudomonadati</taxon>
        <taxon>Pseudomonadota</taxon>
        <taxon>Alphaproteobacteria</taxon>
        <taxon>Rhodobacterales</taxon>
        <taxon>Paracoccaceae</taxon>
        <taxon>Paracoccus</taxon>
    </lineage>
</organism>
<dbReference type="GO" id="GO:0003677">
    <property type="term" value="F:DNA binding"/>
    <property type="evidence" value="ECO:0007669"/>
    <property type="project" value="UniProtKB-KW"/>
</dbReference>
<keyword evidence="2" id="KW-1185">Reference proteome</keyword>
<dbReference type="RefSeq" id="WP_122112939.1">
    <property type="nucleotide sequence ID" value="NZ_QOKZ01000005.1"/>
</dbReference>
<proteinExistence type="predicted"/>
<dbReference type="SUPFAM" id="SSF142906">
    <property type="entry name" value="YjbR-like"/>
    <property type="match status" value="1"/>
</dbReference>
<dbReference type="Gene3D" id="3.90.1150.30">
    <property type="match status" value="1"/>
</dbReference>
<dbReference type="AlphaFoldDB" id="A0A3M0M942"/>
<dbReference type="Pfam" id="PF04237">
    <property type="entry name" value="YjbR"/>
    <property type="match status" value="1"/>
</dbReference>
<evidence type="ECO:0000313" key="1">
    <source>
        <dbReference type="EMBL" id="RMC34232.1"/>
    </source>
</evidence>
<reference evidence="1 2" key="1">
    <citation type="submission" date="2018-07" db="EMBL/GenBank/DDBJ databases">
        <authorList>
            <person name="Zhang Y."/>
            <person name="Wang L."/>
            <person name="Ma S."/>
        </authorList>
    </citation>
    <scope>NUCLEOTIDE SEQUENCE [LARGE SCALE GENOMIC DNA]</scope>
    <source>
        <strain evidence="1 2">4-2</strain>
    </source>
</reference>
<dbReference type="InterPro" id="IPR038056">
    <property type="entry name" value="YjbR-like_sf"/>
</dbReference>
<protein>
    <submittedName>
        <fullName evidence="1">MmcQ/YjbR family DNA-binding protein</fullName>
    </submittedName>
</protein>
<dbReference type="Proteomes" id="UP000273516">
    <property type="component" value="Unassembled WGS sequence"/>
</dbReference>
<accession>A0A3M0M942</accession>
<name>A0A3M0M942_9RHOB</name>
<gene>
    <name evidence="1" type="ORF">C9E81_13770</name>
</gene>
<keyword evidence="1" id="KW-0238">DNA-binding</keyword>
<dbReference type="EMBL" id="QOKZ01000005">
    <property type="protein sequence ID" value="RMC34232.1"/>
    <property type="molecule type" value="Genomic_DNA"/>
</dbReference>